<feature type="transmembrane region" description="Helical" evidence="1">
    <location>
        <begin position="21"/>
        <end position="43"/>
    </location>
</feature>
<keyword evidence="1" id="KW-0812">Transmembrane</keyword>
<reference evidence="2" key="2">
    <citation type="submission" date="2025-09" db="UniProtKB">
        <authorList>
            <consortium name="Ensembl"/>
        </authorList>
    </citation>
    <scope>IDENTIFICATION</scope>
</reference>
<proteinExistence type="predicted"/>
<evidence type="ECO:0000313" key="3">
    <source>
        <dbReference type="Proteomes" id="UP000233140"/>
    </source>
</evidence>
<dbReference type="GeneTree" id="ENSGT00910000147426"/>
<keyword evidence="3" id="KW-1185">Reference proteome</keyword>
<keyword evidence="1" id="KW-0472">Membrane</keyword>
<feature type="transmembrane region" description="Helical" evidence="1">
    <location>
        <begin position="49"/>
        <end position="68"/>
    </location>
</feature>
<sequence>MSVKFTHNLHLYIQPLKRSYFFFHFLPLSYLLVFLLMFSPFFFICSETLIFVGSVCFSTSLCTFLVDLSHLSHTSSALQTRSLAPLCKKT</sequence>
<name>A0A2K6AJI1_MANLE</name>
<protein>
    <submittedName>
        <fullName evidence="2">Uncharacterized protein</fullName>
    </submittedName>
</protein>
<organism evidence="2 3">
    <name type="scientific">Mandrillus leucophaeus</name>
    <name type="common">Drill</name>
    <name type="synonym">Papio leucophaeus</name>
    <dbReference type="NCBI Taxonomy" id="9568"/>
    <lineage>
        <taxon>Eukaryota</taxon>
        <taxon>Metazoa</taxon>
        <taxon>Chordata</taxon>
        <taxon>Craniata</taxon>
        <taxon>Vertebrata</taxon>
        <taxon>Euteleostomi</taxon>
        <taxon>Mammalia</taxon>
        <taxon>Eutheria</taxon>
        <taxon>Euarchontoglires</taxon>
        <taxon>Primates</taxon>
        <taxon>Haplorrhini</taxon>
        <taxon>Catarrhini</taxon>
        <taxon>Cercopithecidae</taxon>
        <taxon>Cercopithecinae</taxon>
        <taxon>Mandrillus</taxon>
    </lineage>
</organism>
<keyword evidence="1" id="KW-1133">Transmembrane helix</keyword>
<dbReference type="AlphaFoldDB" id="A0A2K6AJI1"/>
<evidence type="ECO:0000313" key="2">
    <source>
        <dbReference type="Ensembl" id="ENSMLEP00000040226.1"/>
    </source>
</evidence>
<reference evidence="2" key="1">
    <citation type="submission" date="2025-08" db="UniProtKB">
        <authorList>
            <consortium name="Ensembl"/>
        </authorList>
    </citation>
    <scope>IDENTIFICATION</scope>
</reference>
<dbReference type="Ensembl" id="ENSMLET00000063851.1">
    <property type="protein sequence ID" value="ENSMLEP00000040226.1"/>
    <property type="gene ID" value="ENSMLEG00000044127.1"/>
</dbReference>
<dbReference type="Proteomes" id="UP000233140">
    <property type="component" value="Unassembled WGS sequence"/>
</dbReference>
<dbReference type="OMA" id="KFTHNLH"/>
<evidence type="ECO:0000256" key="1">
    <source>
        <dbReference type="SAM" id="Phobius"/>
    </source>
</evidence>
<accession>A0A2K6AJI1</accession>